<dbReference type="Gene3D" id="2.40.30.170">
    <property type="match status" value="1"/>
</dbReference>
<protein>
    <submittedName>
        <fullName evidence="3">Multidrug transporter</fullName>
    </submittedName>
</protein>
<proteinExistence type="predicted"/>
<dbReference type="GO" id="GO:0030313">
    <property type="term" value="C:cell envelope"/>
    <property type="evidence" value="ECO:0007669"/>
    <property type="project" value="UniProtKB-SubCell"/>
</dbReference>
<dbReference type="Proteomes" id="UP000282433">
    <property type="component" value="Chromosome"/>
</dbReference>
<evidence type="ECO:0000313" key="3">
    <source>
        <dbReference type="EMBL" id="VEB02173.1"/>
    </source>
</evidence>
<dbReference type="InterPro" id="IPR058634">
    <property type="entry name" value="AaeA-lik-b-barrel"/>
</dbReference>
<dbReference type="GO" id="GO:0055085">
    <property type="term" value="P:transmembrane transport"/>
    <property type="evidence" value="ECO:0007669"/>
    <property type="project" value="InterPro"/>
</dbReference>
<feature type="domain" description="p-hydroxybenzoic acid efflux pump subunit AaeA-like beta-barrel" evidence="2">
    <location>
        <begin position="10"/>
        <end position="101"/>
    </location>
</feature>
<evidence type="ECO:0000313" key="4">
    <source>
        <dbReference type="Proteomes" id="UP000282433"/>
    </source>
</evidence>
<evidence type="ECO:0000256" key="1">
    <source>
        <dbReference type="ARBA" id="ARBA00004196"/>
    </source>
</evidence>
<dbReference type="EMBL" id="LR134162">
    <property type="protein sequence ID" value="VEB02173.1"/>
    <property type="molecule type" value="Genomic_DNA"/>
</dbReference>
<comment type="subcellular location">
    <subcellularLocation>
        <location evidence="1">Cell envelope</location>
    </subcellularLocation>
</comment>
<dbReference type="AlphaFoldDB" id="A0A3S4INV7"/>
<evidence type="ECO:0000259" key="2">
    <source>
        <dbReference type="Pfam" id="PF25963"/>
    </source>
</evidence>
<dbReference type="PANTHER" id="PTHR30386">
    <property type="entry name" value="MEMBRANE FUSION SUBUNIT OF EMRAB-TOLC MULTIDRUG EFFLUX PUMP"/>
    <property type="match status" value="1"/>
</dbReference>
<name>A0A3S4INV7_KLEPN</name>
<dbReference type="Pfam" id="PF25963">
    <property type="entry name" value="Beta-barrel_AAEA"/>
    <property type="match status" value="1"/>
</dbReference>
<reference evidence="3 4" key="1">
    <citation type="submission" date="2018-12" db="EMBL/GenBank/DDBJ databases">
        <authorList>
            <consortium name="Pathogen Informatics"/>
        </authorList>
    </citation>
    <scope>NUCLEOTIDE SEQUENCE [LARGE SCALE GENOMIC DNA]</scope>
    <source>
        <strain evidence="3 4">NCTC13635</strain>
    </source>
</reference>
<accession>A0A3S4INV7</accession>
<organism evidence="3 4">
    <name type="scientific">Klebsiella pneumoniae</name>
    <dbReference type="NCBI Taxonomy" id="573"/>
    <lineage>
        <taxon>Bacteria</taxon>
        <taxon>Pseudomonadati</taxon>
        <taxon>Pseudomonadota</taxon>
        <taxon>Gammaproteobacteria</taxon>
        <taxon>Enterobacterales</taxon>
        <taxon>Enterobacteriaceae</taxon>
        <taxon>Klebsiella/Raoultella group</taxon>
        <taxon>Klebsiella</taxon>
        <taxon>Klebsiella pneumoniae complex</taxon>
    </lineage>
</organism>
<dbReference type="InterPro" id="IPR050739">
    <property type="entry name" value="MFP"/>
</dbReference>
<sequence>MSIIPVEQVWINANFKETQLSGVKIGQKVSIVTDFYGSDVVFNGRLMVSTWEPQRISVLPAQNATGNWIKVVQRLPVRITLDAEQIKAYPLRIGLSATVRLHETHSQGEALATTQRKTPAYASNALVIDTTPVDNEILNIIKANAM</sequence>
<gene>
    <name evidence="3" type="ORF">NCTC13635_02650</name>
</gene>
<dbReference type="PANTHER" id="PTHR30386:SF19">
    <property type="entry name" value="MULTIDRUG EXPORT PROTEIN EMRA-RELATED"/>
    <property type="match status" value="1"/>
</dbReference>